<comment type="caution">
    <text evidence="2">The sequence shown here is derived from an EMBL/GenBank/DDBJ whole genome shotgun (WGS) entry which is preliminary data.</text>
</comment>
<evidence type="ECO:0000256" key="1">
    <source>
        <dbReference type="ARBA" id="ARBA00022729"/>
    </source>
</evidence>
<dbReference type="Proteomes" id="UP000321567">
    <property type="component" value="Unassembled WGS sequence"/>
</dbReference>
<accession>A0A512H3Q1</accession>
<name>A0A512H3Q1_9PROT</name>
<dbReference type="AlphaFoldDB" id="A0A512H3Q1"/>
<dbReference type="PANTHER" id="PTHR30006">
    <property type="entry name" value="THIAMINE-BINDING PERIPLASMIC PROTEIN-RELATED"/>
    <property type="match status" value="1"/>
</dbReference>
<dbReference type="Pfam" id="PF13343">
    <property type="entry name" value="SBP_bac_6"/>
    <property type="match status" value="1"/>
</dbReference>
<proteinExistence type="predicted"/>
<reference evidence="2 3" key="1">
    <citation type="submission" date="2019-07" db="EMBL/GenBank/DDBJ databases">
        <title>Whole genome shotgun sequence of Rhodospirillum oryzae NBRC 107573.</title>
        <authorList>
            <person name="Hosoyama A."/>
            <person name="Uohara A."/>
            <person name="Ohji S."/>
            <person name="Ichikawa N."/>
        </authorList>
    </citation>
    <scope>NUCLEOTIDE SEQUENCE [LARGE SCALE GENOMIC DNA]</scope>
    <source>
        <strain evidence="2 3">NBRC 107573</strain>
    </source>
</reference>
<organism evidence="2 3">
    <name type="scientific">Pararhodospirillum oryzae</name>
    <dbReference type="NCBI Taxonomy" id="478448"/>
    <lineage>
        <taxon>Bacteria</taxon>
        <taxon>Pseudomonadati</taxon>
        <taxon>Pseudomonadota</taxon>
        <taxon>Alphaproteobacteria</taxon>
        <taxon>Rhodospirillales</taxon>
        <taxon>Rhodospirillaceae</taxon>
        <taxon>Pararhodospirillum</taxon>
    </lineage>
</organism>
<evidence type="ECO:0000313" key="2">
    <source>
        <dbReference type="EMBL" id="GEO80020.1"/>
    </source>
</evidence>
<evidence type="ECO:0008006" key="4">
    <source>
        <dbReference type="Google" id="ProtNLM"/>
    </source>
</evidence>
<protein>
    <recommendedName>
        <fullName evidence="4">ABC transporter substrate-binding protein</fullName>
    </recommendedName>
</protein>
<keyword evidence="1" id="KW-0732">Signal</keyword>
<dbReference type="PANTHER" id="PTHR30006:SF2">
    <property type="entry name" value="ABC TRANSPORTER SUBSTRATE-BINDING PROTEIN"/>
    <property type="match status" value="1"/>
</dbReference>
<sequence length="352" mass="38302">MRTGDLATPSPVLSGDAKGARGWDVLGQVPVPLRHRVRAGVEDLLRARALAGDPPLRVSLPLGQGGRGPFERLAWIRDLDAYPRLLVSSAGANTFNRRFHARHVETGAFEGAQPEGVAAPFVEAGLIDPKGWIGVYALAPYVLLIDHARLGPRPVPRRWADLMEPCYQGQVVFSGWRPEGTRKWRAFNTFLLLCFALDHGREGVARLVRNVPTLLHSTQMPRVAGTDASPGGIHVLPWAQASLCPRPATTSIVWPEDGALAYPLWLTRQRAHARRVAALTDHFHGPALARILDENLYPALCPGRAPRLPAGARLRWPGWEAVRHPASARDLRAACALFHEAAAGQGGPRPCA</sequence>
<evidence type="ECO:0000313" key="3">
    <source>
        <dbReference type="Proteomes" id="UP000321567"/>
    </source>
</evidence>
<dbReference type="SUPFAM" id="SSF53850">
    <property type="entry name" value="Periplasmic binding protein-like II"/>
    <property type="match status" value="1"/>
</dbReference>
<dbReference type="Gene3D" id="3.40.190.10">
    <property type="entry name" value="Periplasmic binding protein-like II"/>
    <property type="match status" value="2"/>
</dbReference>
<keyword evidence="3" id="KW-1185">Reference proteome</keyword>
<dbReference type="EMBL" id="BJZO01000002">
    <property type="protein sequence ID" value="GEO80020.1"/>
    <property type="molecule type" value="Genomic_DNA"/>
</dbReference>
<gene>
    <name evidence="2" type="ORF">ROR02_01510</name>
</gene>